<accession>A0A9D4TDC6</accession>
<dbReference type="InterPro" id="IPR026960">
    <property type="entry name" value="RVT-Znf"/>
</dbReference>
<dbReference type="AlphaFoldDB" id="A0A9D4TDC6"/>
<sequence>MLDNEAACCGIDKDPPACIAETITRKQLSADELGKTEIWRRKKENPSHGLPWDVHDFIWRKSWKVLPSKQKLRKFGIVPFARCPNCRAEESAEHALYECTAAKPVWRLVAKDFGYGPPPSPPDSRAK</sequence>
<dbReference type="Proteomes" id="UP000821837">
    <property type="component" value="Unassembled WGS sequence"/>
</dbReference>
<evidence type="ECO:0000313" key="3">
    <source>
        <dbReference type="EMBL" id="KAH7986122.1"/>
    </source>
</evidence>
<name>A0A9D4TDC6_RHISA</name>
<feature type="domain" description="Reverse transcriptase zinc-binding" evidence="1">
    <location>
        <begin position="50"/>
        <end position="106"/>
    </location>
</feature>
<proteinExistence type="predicted"/>
<evidence type="ECO:0000313" key="2">
    <source>
        <dbReference type="EMBL" id="KAH7984981.1"/>
    </source>
</evidence>
<organism evidence="3 4">
    <name type="scientific">Rhipicephalus sanguineus</name>
    <name type="common">Brown dog tick</name>
    <name type="synonym">Ixodes sanguineus</name>
    <dbReference type="NCBI Taxonomy" id="34632"/>
    <lineage>
        <taxon>Eukaryota</taxon>
        <taxon>Metazoa</taxon>
        <taxon>Ecdysozoa</taxon>
        <taxon>Arthropoda</taxon>
        <taxon>Chelicerata</taxon>
        <taxon>Arachnida</taxon>
        <taxon>Acari</taxon>
        <taxon>Parasitiformes</taxon>
        <taxon>Ixodida</taxon>
        <taxon>Ixodoidea</taxon>
        <taxon>Ixodidae</taxon>
        <taxon>Rhipicephalinae</taxon>
        <taxon>Rhipicephalus</taxon>
        <taxon>Rhipicephalus</taxon>
    </lineage>
</organism>
<reference evidence="3" key="2">
    <citation type="submission" date="2021-09" db="EMBL/GenBank/DDBJ databases">
        <authorList>
            <person name="Jia N."/>
            <person name="Wang J."/>
            <person name="Shi W."/>
            <person name="Du L."/>
            <person name="Sun Y."/>
            <person name="Zhan W."/>
            <person name="Jiang J."/>
            <person name="Wang Q."/>
            <person name="Zhang B."/>
            <person name="Ji P."/>
            <person name="Sakyi L.B."/>
            <person name="Cui X."/>
            <person name="Yuan T."/>
            <person name="Jiang B."/>
            <person name="Yang W."/>
            <person name="Lam T.T.-Y."/>
            <person name="Chang Q."/>
            <person name="Ding S."/>
            <person name="Wang X."/>
            <person name="Zhu J."/>
            <person name="Ruan X."/>
            <person name="Zhao L."/>
            <person name="Wei J."/>
            <person name="Que T."/>
            <person name="Du C."/>
            <person name="Cheng J."/>
            <person name="Dai P."/>
            <person name="Han X."/>
            <person name="Huang E."/>
            <person name="Gao Y."/>
            <person name="Liu J."/>
            <person name="Shao H."/>
            <person name="Ye R."/>
            <person name="Li L."/>
            <person name="Wei W."/>
            <person name="Wang X."/>
            <person name="Wang C."/>
            <person name="Huo Q."/>
            <person name="Li W."/>
            <person name="Guo W."/>
            <person name="Chen H."/>
            <person name="Chen S."/>
            <person name="Zhou L."/>
            <person name="Zhou L."/>
            <person name="Ni X."/>
            <person name="Tian J."/>
            <person name="Zhou Y."/>
            <person name="Sheng Y."/>
            <person name="Liu T."/>
            <person name="Pan Y."/>
            <person name="Xia L."/>
            <person name="Li J."/>
            <person name="Zhao F."/>
            <person name="Cao W."/>
        </authorList>
    </citation>
    <scope>NUCLEOTIDE SEQUENCE</scope>
    <source>
        <strain evidence="3">Rsan-2018</strain>
        <tissue evidence="3">Larvae</tissue>
    </source>
</reference>
<gene>
    <name evidence="2" type="ORF">HPB52_024398</name>
    <name evidence="3" type="ORF">HPB52_025196</name>
</gene>
<comment type="caution">
    <text evidence="3">The sequence shown here is derived from an EMBL/GenBank/DDBJ whole genome shotgun (WGS) entry which is preliminary data.</text>
</comment>
<protein>
    <recommendedName>
        <fullName evidence="1">Reverse transcriptase zinc-binding domain-containing protein</fullName>
    </recommendedName>
</protein>
<dbReference type="EMBL" id="JABSTV010000576">
    <property type="protein sequence ID" value="KAH7986122.1"/>
    <property type="molecule type" value="Genomic_DNA"/>
</dbReference>
<evidence type="ECO:0000259" key="1">
    <source>
        <dbReference type="Pfam" id="PF13966"/>
    </source>
</evidence>
<reference evidence="3" key="1">
    <citation type="journal article" date="2020" name="Cell">
        <title>Large-Scale Comparative Analyses of Tick Genomes Elucidate Their Genetic Diversity and Vector Capacities.</title>
        <authorList>
            <consortium name="Tick Genome and Microbiome Consortium (TIGMIC)"/>
            <person name="Jia N."/>
            <person name="Wang J."/>
            <person name="Shi W."/>
            <person name="Du L."/>
            <person name="Sun Y."/>
            <person name="Zhan W."/>
            <person name="Jiang J.F."/>
            <person name="Wang Q."/>
            <person name="Zhang B."/>
            <person name="Ji P."/>
            <person name="Bell-Sakyi L."/>
            <person name="Cui X.M."/>
            <person name="Yuan T.T."/>
            <person name="Jiang B.G."/>
            <person name="Yang W.F."/>
            <person name="Lam T.T."/>
            <person name="Chang Q.C."/>
            <person name="Ding S.J."/>
            <person name="Wang X.J."/>
            <person name="Zhu J.G."/>
            <person name="Ruan X.D."/>
            <person name="Zhao L."/>
            <person name="Wei J.T."/>
            <person name="Ye R.Z."/>
            <person name="Que T.C."/>
            <person name="Du C.H."/>
            <person name="Zhou Y.H."/>
            <person name="Cheng J.X."/>
            <person name="Dai P.F."/>
            <person name="Guo W.B."/>
            <person name="Han X.H."/>
            <person name="Huang E.J."/>
            <person name="Li L.F."/>
            <person name="Wei W."/>
            <person name="Gao Y.C."/>
            <person name="Liu J.Z."/>
            <person name="Shao H.Z."/>
            <person name="Wang X."/>
            <person name="Wang C.C."/>
            <person name="Yang T.C."/>
            <person name="Huo Q.B."/>
            <person name="Li W."/>
            <person name="Chen H.Y."/>
            <person name="Chen S.E."/>
            <person name="Zhou L.G."/>
            <person name="Ni X.B."/>
            <person name="Tian J.H."/>
            <person name="Sheng Y."/>
            <person name="Liu T."/>
            <person name="Pan Y.S."/>
            <person name="Xia L.Y."/>
            <person name="Li J."/>
            <person name="Zhao F."/>
            <person name="Cao W.C."/>
        </authorList>
    </citation>
    <scope>NUCLEOTIDE SEQUENCE</scope>
    <source>
        <strain evidence="3">Rsan-2018</strain>
    </source>
</reference>
<dbReference type="EMBL" id="JABSTV010001139">
    <property type="protein sequence ID" value="KAH7984981.1"/>
    <property type="molecule type" value="Genomic_DNA"/>
</dbReference>
<evidence type="ECO:0000313" key="4">
    <source>
        <dbReference type="Proteomes" id="UP000821837"/>
    </source>
</evidence>
<keyword evidence="4" id="KW-1185">Reference proteome</keyword>
<dbReference type="Pfam" id="PF13966">
    <property type="entry name" value="zf-RVT"/>
    <property type="match status" value="1"/>
</dbReference>